<dbReference type="SUPFAM" id="SSF49599">
    <property type="entry name" value="TRAF domain-like"/>
    <property type="match status" value="1"/>
</dbReference>
<sequence length="404" mass="44314">MTGGQYSFDAKDNSWGFEEFLPLDKLLDPCERYMVSDRLIILAEVQVLPAVVVPEEPVKIIEPLSSKEGNQVSDTSFSRSQGHSSCQVAEASENASKENFDDDDDASEEGMDDDDAFDEGSDEDDASEEGSEDDDDDASSPVSDDGGMDISSLSQSNASEDVSRSVGNYGISSNSVAAETEFSNCDNGDAPKEDADDDTSSFVSKDSARNRSSLDQVKSLEDASQTAENGCRGLTMASVTGTSDNMLTETRPVKETMDVNGFEVFSSQQVESVSHIFKRHPDIAIGFRPKNQQIRRAYMDALLSLIKMLCQSPEKLSEDDLSNVDDTLVDLIDAGFKLDWLKTKLDEVNQKKKMEQGSGARIQTMEEQLQKLKRLFLDLESQLQTEKVDALVARAPLSFNDVVC</sequence>
<dbReference type="CDD" id="cd00121">
    <property type="entry name" value="MATH"/>
    <property type="match status" value="1"/>
</dbReference>
<dbReference type="PANTHER" id="PTHR46236:SF8">
    <property type="entry name" value="UBIQUITIN-SPECIFIC PROTEASE FAMILY C19-RELATED PROTEIN"/>
    <property type="match status" value="1"/>
</dbReference>
<feature type="domain" description="MATH" evidence="4">
    <location>
        <begin position="1"/>
        <end position="45"/>
    </location>
</feature>
<feature type="compositionally biased region" description="Polar residues" evidence="3">
    <location>
        <begin position="67"/>
        <end position="87"/>
    </location>
</feature>
<feature type="compositionally biased region" description="Polar residues" evidence="3">
    <location>
        <begin position="200"/>
        <end position="228"/>
    </location>
</feature>
<name>A0ABM1RTU3_CAMSA</name>
<feature type="compositionally biased region" description="Polar residues" evidence="3">
    <location>
        <begin position="151"/>
        <end position="160"/>
    </location>
</feature>
<dbReference type="GeneID" id="109133498"/>
<dbReference type="Gene3D" id="2.60.210.10">
    <property type="entry name" value="Apoptosis, Tumor Necrosis Factor Receptor Associated Protein 2, Chain A"/>
    <property type="match status" value="1"/>
</dbReference>
<keyword evidence="5" id="KW-1185">Reference proteome</keyword>
<feature type="coiled-coil region" evidence="2">
    <location>
        <begin position="362"/>
        <end position="389"/>
    </location>
</feature>
<feature type="region of interest" description="Disordered" evidence="3">
    <location>
        <begin position="67"/>
        <end position="166"/>
    </location>
</feature>
<dbReference type="Proteomes" id="UP000694864">
    <property type="component" value="Chromosome 6"/>
</dbReference>
<organism evidence="5 6">
    <name type="scientific">Camelina sativa</name>
    <name type="common">False flax</name>
    <name type="synonym">Myagrum sativum</name>
    <dbReference type="NCBI Taxonomy" id="90675"/>
    <lineage>
        <taxon>Eukaryota</taxon>
        <taxon>Viridiplantae</taxon>
        <taxon>Streptophyta</taxon>
        <taxon>Embryophyta</taxon>
        <taxon>Tracheophyta</taxon>
        <taxon>Spermatophyta</taxon>
        <taxon>Magnoliopsida</taxon>
        <taxon>eudicotyledons</taxon>
        <taxon>Gunneridae</taxon>
        <taxon>Pentapetalae</taxon>
        <taxon>rosids</taxon>
        <taxon>malvids</taxon>
        <taxon>Brassicales</taxon>
        <taxon>Brassicaceae</taxon>
        <taxon>Camelineae</taxon>
        <taxon>Camelina</taxon>
    </lineage>
</organism>
<gene>
    <name evidence="6" type="primary">LOC109133498</name>
</gene>
<evidence type="ECO:0000259" key="4">
    <source>
        <dbReference type="PROSITE" id="PS50144"/>
    </source>
</evidence>
<dbReference type="InterPro" id="IPR008974">
    <property type="entry name" value="TRAF-like"/>
</dbReference>
<accession>A0ABM1RTU3</accession>
<feature type="region of interest" description="Disordered" evidence="3">
    <location>
        <begin position="182"/>
        <end position="228"/>
    </location>
</feature>
<keyword evidence="1 2" id="KW-0175">Coiled coil</keyword>
<evidence type="ECO:0000313" key="5">
    <source>
        <dbReference type="Proteomes" id="UP000694864"/>
    </source>
</evidence>
<evidence type="ECO:0000256" key="3">
    <source>
        <dbReference type="SAM" id="MobiDB-lite"/>
    </source>
</evidence>
<reference evidence="6" key="2">
    <citation type="submission" date="2025-08" db="UniProtKB">
        <authorList>
            <consortium name="RefSeq"/>
        </authorList>
    </citation>
    <scope>IDENTIFICATION</scope>
    <source>
        <tissue evidence="6">Leaf</tissue>
    </source>
</reference>
<evidence type="ECO:0000313" key="6">
    <source>
        <dbReference type="RefSeq" id="XP_019102431.1"/>
    </source>
</evidence>
<feature type="compositionally biased region" description="Acidic residues" evidence="3">
    <location>
        <begin position="100"/>
        <end position="138"/>
    </location>
</feature>
<dbReference type="RefSeq" id="XP_019102431.1">
    <property type="nucleotide sequence ID" value="XM_019246886.1"/>
</dbReference>
<reference evidence="5" key="1">
    <citation type="journal article" date="2014" name="Nat. Commun.">
        <title>The emerging biofuel crop Camelina sativa retains a highly undifferentiated hexaploid genome structure.</title>
        <authorList>
            <person name="Kagale S."/>
            <person name="Koh C."/>
            <person name="Nixon J."/>
            <person name="Bollina V."/>
            <person name="Clarke W.E."/>
            <person name="Tuteja R."/>
            <person name="Spillane C."/>
            <person name="Robinson S.J."/>
            <person name="Links M.G."/>
            <person name="Clarke C."/>
            <person name="Higgins E.E."/>
            <person name="Huebert T."/>
            <person name="Sharpe A.G."/>
            <person name="Parkin I.A."/>
        </authorList>
    </citation>
    <scope>NUCLEOTIDE SEQUENCE [LARGE SCALE GENOMIC DNA]</scope>
    <source>
        <strain evidence="5">cv. DH55</strain>
    </source>
</reference>
<dbReference type="InterPro" id="IPR050804">
    <property type="entry name" value="MCC"/>
</dbReference>
<proteinExistence type="predicted"/>
<evidence type="ECO:0000256" key="2">
    <source>
        <dbReference type="SAM" id="Coils"/>
    </source>
</evidence>
<dbReference type="PROSITE" id="PS50144">
    <property type="entry name" value="MATH"/>
    <property type="match status" value="1"/>
</dbReference>
<dbReference type="InterPro" id="IPR002083">
    <property type="entry name" value="MATH/TRAF_dom"/>
</dbReference>
<protein>
    <submittedName>
        <fullName evidence="6">MATH domain and coiled-coil domain-containing protein At3g58440-like</fullName>
    </submittedName>
</protein>
<dbReference type="PANTHER" id="PTHR46236">
    <property type="entry name" value="TRAF-LIKE SUPERFAMILY PROTEIN"/>
    <property type="match status" value="1"/>
</dbReference>
<evidence type="ECO:0000256" key="1">
    <source>
        <dbReference type="ARBA" id="ARBA00023054"/>
    </source>
</evidence>